<dbReference type="NCBIfam" id="NF004041">
    <property type="entry name" value="PRK05541.1"/>
    <property type="match status" value="1"/>
</dbReference>
<dbReference type="RefSeq" id="WP_035015140.1">
    <property type="nucleotide sequence ID" value="NZ_ARZY01000023.1"/>
</dbReference>
<evidence type="ECO:0000313" key="4">
    <source>
        <dbReference type="Proteomes" id="UP000019276"/>
    </source>
</evidence>
<dbReference type="GO" id="GO:0005737">
    <property type="term" value="C:cytoplasm"/>
    <property type="evidence" value="ECO:0007669"/>
    <property type="project" value="TreeGrafter"/>
</dbReference>
<dbReference type="InterPro" id="IPR059117">
    <property type="entry name" value="APS_kinase_dom"/>
</dbReference>
<dbReference type="InterPro" id="IPR050512">
    <property type="entry name" value="Sulf_AdTrans/APS_kinase"/>
</dbReference>
<dbReference type="EMBL" id="ARZY01000023">
    <property type="protein sequence ID" value="EWH09499.1"/>
    <property type="molecule type" value="Genomic_DNA"/>
</dbReference>
<evidence type="ECO:0000256" key="1">
    <source>
        <dbReference type="ARBA" id="ARBA00022679"/>
    </source>
</evidence>
<reference evidence="3 4" key="1">
    <citation type="journal article" date="2014" name="Genome Announc.">
        <title>Draft Genome Sequence of the Agar-Degrading Bacterium Catenovulum sp. Strain DS-2, Isolated from Intestines of Haliotis diversicolor.</title>
        <authorList>
            <person name="Shan D."/>
            <person name="Li X."/>
            <person name="Gu Z."/>
            <person name="Wei G."/>
            <person name="Gao Z."/>
            <person name="Shao Z."/>
        </authorList>
    </citation>
    <scope>NUCLEOTIDE SEQUENCE [LARGE SCALE GENOMIC DNA]</scope>
    <source>
        <strain evidence="3 4">DS-2</strain>
    </source>
</reference>
<dbReference type="Pfam" id="PF01583">
    <property type="entry name" value="APS_kinase"/>
    <property type="match status" value="1"/>
</dbReference>
<keyword evidence="1" id="KW-0808">Transferase</keyword>
<proteinExistence type="predicted"/>
<dbReference type="GO" id="GO:0019379">
    <property type="term" value="P:sulfate assimilation, phosphoadenylyl sulfate reduction by phosphoadenylyl-sulfate reductase (thioredoxin)"/>
    <property type="evidence" value="ECO:0007669"/>
    <property type="project" value="TreeGrafter"/>
</dbReference>
<organism evidence="3 4">
    <name type="scientific">Catenovulum agarivorans DS-2</name>
    <dbReference type="NCBI Taxonomy" id="1328313"/>
    <lineage>
        <taxon>Bacteria</taxon>
        <taxon>Pseudomonadati</taxon>
        <taxon>Pseudomonadota</taxon>
        <taxon>Gammaproteobacteria</taxon>
        <taxon>Alteromonadales</taxon>
        <taxon>Alteromonadaceae</taxon>
        <taxon>Catenovulum</taxon>
    </lineage>
</organism>
<keyword evidence="4" id="KW-1185">Reference proteome</keyword>
<feature type="domain" description="APS kinase" evidence="2">
    <location>
        <begin position="4"/>
        <end position="142"/>
    </location>
</feature>
<dbReference type="Proteomes" id="UP000019276">
    <property type="component" value="Unassembled WGS sequence"/>
</dbReference>
<accession>W7Q9J2</accession>
<dbReference type="SUPFAM" id="SSF52540">
    <property type="entry name" value="P-loop containing nucleoside triphosphate hydrolases"/>
    <property type="match status" value="1"/>
</dbReference>
<dbReference type="Gene3D" id="3.40.50.300">
    <property type="entry name" value="P-loop containing nucleotide triphosphate hydrolases"/>
    <property type="match status" value="1"/>
</dbReference>
<dbReference type="STRING" id="1328313.DS2_12483"/>
<protein>
    <submittedName>
        <fullName evidence="3">Adenylylsulfate kinase</fullName>
    </submittedName>
</protein>
<gene>
    <name evidence="3" type="ORF">DS2_12483</name>
</gene>
<evidence type="ECO:0000313" key="3">
    <source>
        <dbReference type="EMBL" id="EWH09499.1"/>
    </source>
</evidence>
<dbReference type="GO" id="GO:0010134">
    <property type="term" value="P:sulfate assimilation via adenylyl sulfate reduction"/>
    <property type="evidence" value="ECO:0007669"/>
    <property type="project" value="TreeGrafter"/>
</dbReference>
<sequence>MNRCFWITGLPGAGKTTLAKAFQNRLKQLGINAIYLDGDELRYILGKTNSHYSKADRLKLAKTYARLCQTLSLQGHFVICATVSMFDEVRKWNRLNIPQYIEVFVDVPNNILNIRNQKGLYSNQDQQLPGQSQEIELPSSPDYCFLNDNTKPVEFFVDKLIQPLNLRTKNEN</sequence>
<dbReference type="PANTHER" id="PTHR42700">
    <property type="entry name" value="SULFATE ADENYLYLTRANSFERASE"/>
    <property type="match status" value="1"/>
</dbReference>
<comment type="caution">
    <text evidence="3">The sequence shown here is derived from an EMBL/GenBank/DDBJ whole genome shotgun (WGS) entry which is preliminary data.</text>
</comment>
<dbReference type="GO" id="GO:0016301">
    <property type="term" value="F:kinase activity"/>
    <property type="evidence" value="ECO:0007669"/>
    <property type="project" value="UniProtKB-KW"/>
</dbReference>
<evidence type="ECO:0000259" key="2">
    <source>
        <dbReference type="Pfam" id="PF01583"/>
    </source>
</evidence>
<dbReference type="eggNOG" id="COG0529">
    <property type="taxonomic scope" value="Bacteria"/>
</dbReference>
<dbReference type="PANTHER" id="PTHR42700:SF1">
    <property type="entry name" value="SULFATE ADENYLYLTRANSFERASE"/>
    <property type="match status" value="1"/>
</dbReference>
<keyword evidence="3" id="KW-0418">Kinase</keyword>
<dbReference type="InterPro" id="IPR027417">
    <property type="entry name" value="P-loop_NTPase"/>
</dbReference>
<dbReference type="GO" id="GO:0004781">
    <property type="term" value="F:sulfate adenylyltransferase (ATP) activity"/>
    <property type="evidence" value="ECO:0007669"/>
    <property type="project" value="TreeGrafter"/>
</dbReference>
<dbReference type="AlphaFoldDB" id="W7Q9J2"/>
<name>W7Q9J2_9ALTE</name>